<feature type="coiled-coil region" evidence="5">
    <location>
        <begin position="91"/>
        <end position="118"/>
    </location>
</feature>
<dbReference type="Gene3D" id="3.40.1180.10">
    <property type="entry name" value="Decaprenyl diphosphate synthase-like"/>
    <property type="match status" value="1"/>
</dbReference>
<keyword evidence="5" id="KW-0175">Coiled coil</keyword>
<dbReference type="InterPro" id="IPR036424">
    <property type="entry name" value="UPP_synth-like_sf"/>
</dbReference>
<keyword evidence="3 4" id="KW-0460">Magnesium</keyword>
<evidence type="ECO:0000313" key="7">
    <source>
        <dbReference type="Proteomes" id="UP000594121"/>
    </source>
</evidence>
<feature type="active site" description="Proton acceptor" evidence="4">
    <location>
        <position position="85"/>
    </location>
</feature>
<dbReference type="EMBL" id="CP062310">
    <property type="protein sequence ID" value="QOJ79567.1"/>
    <property type="molecule type" value="Genomic_DNA"/>
</dbReference>
<proteinExistence type="inferred from homology"/>
<dbReference type="FunFam" id="3.40.1180.10:FF:000003">
    <property type="entry name" value="Isoprenyl transferase 2"/>
    <property type="match status" value="1"/>
</dbReference>
<comment type="catalytic activity">
    <reaction evidence="4">
        <text>geranylgeranyl diphosphate + 7 isopentenyl diphosphate = tri-trans,hepta-cis-undecaprenyl diphosphate + 7 diphosphate</text>
        <dbReference type="Rhea" id="RHEA:27622"/>
        <dbReference type="ChEBI" id="CHEBI:33019"/>
        <dbReference type="ChEBI" id="CHEBI:57533"/>
        <dbReference type="ChEBI" id="CHEBI:60388"/>
        <dbReference type="ChEBI" id="CHEBI:128769"/>
        <dbReference type="EC" id="2.5.1.89"/>
    </reaction>
</comment>
<feature type="binding site" evidence="4">
    <location>
        <begin position="38"/>
        <end position="41"/>
    </location>
    <ligand>
        <name>substrate</name>
    </ligand>
</feature>
<evidence type="ECO:0000256" key="4">
    <source>
        <dbReference type="HAMAP-Rule" id="MF_01139"/>
    </source>
</evidence>
<organism evidence="6 7">
    <name type="scientific">Infirmifilum lucidum</name>
    <dbReference type="NCBI Taxonomy" id="2776706"/>
    <lineage>
        <taxon>Archaea</taxon>
        <taxon>Thermoproteota</taxon>
        <taxon>Thermoprotei</taxon>
        <taxon>Thermofilales</taxon>
        <taxon>Thermofilaceae</taxon>
        <taxon>Infirmifilum</taxon>
    </lineage>
</organism>
<dbReference type="InterPro" id="IPR018520">
    <property type="entry name" value="UPP_synth-like_CS"/>
</dbReference>
<evidence type="ECO:0000313" key="6">
    <source>
        <dbReference type="EMBL" id="QOJ79567.1"/>
    </source>
</evidence>
<evidence type="ECO:0000256" key="1">
    <source>
        <dbReference type="ARBA" id="ARBA00022679"/>
    </source>
</evidence>
<evidence type="ECO:0000256" key="5">
    <source>
        <dbReference type="SAM" id="Coils"/>
    </source>
</evidence>
<reference evidence="6 7" key="1">
    <citation type="submission" date="2020-10" db="EMBL/GenBank/DDBJ databases">
        <title>Thermofilum lucidum 3507LT sp. nov. a novel member of Thermofilaceae family isolated from Chile hot spring, and proposal of description order Thermofilales.</title>
        <authorList>
            <person name="Zayulina K.S."/>
            <person name="Elcheninov A.G."/>
            <person name="Toshchakov S.V."/>
            <person name="Kublanov I.V."/>
        </authorList>
    </citation>
    <scope>NUCLEOTIDE SEQUENCE [LARGE SCALE GENOMIC DNA]</scope>
    <source>
        <strain evidence="6 7">3507LT</strain>
    </source>
</reference>
<dbReference type="CDD" id="cd00475">
    <property type="entry name" value="Cis_IPPS"/>
    <property type="match status" value="1"/>
</dbReference>
<dbReference type="GO" id="GO:0000287">
    <property type="term" value="F:magnesium ion binding"/>
    <property type="evidence" value="ECO:0007669"/>
    <property type="project" value="UniProtKB-UniRule"/>
</dbReference>
<dbReference type="EC" id="2.5.1.89" evidence="4"/>
<feature type="binding site" evidence="4">
    <location>
        <position position="42"/>
    </location>
    <ligand>
        <name>substrate</name>
    </ligand>
</feature>
<protein>
    <recommendedName>
        <fullName evidence="4">Tritrans,polycis-undecaprenyl-diphosphate synthase (geranylgeranyl-diphosphate specific)</fullName>
        <ecNumber evidence="4">2.5.1.89</ecNumber>
    </recommendedName>
    <alternativeName>
        <fullName evidence="4">Undecaprenyl diphosphate synthase</fullName>
        <shortName evidence="4">UDS</shortName>
    </alternativeName>
    <alternativeName>
        <fullName evidence="4">Undecaprenyl pyrophosphate synthase</fullName>
        <shortName evidence="4">UPP synthase</shortName>
    </alternativeName>
</protein>
<dbReference type="InParanoid" id="A0A7L9FIM4"/>
<keyword evidence="1 4" id="KW-0808">Transferase</keyword>
<evidence type="ECO:0000256" key="3">
    <source>
        <dbReference type="ARBA" id="ARBA00022842"/>
    </source>
</evidence>
<dbReference type="SUPFAM" id="SSF64005">
    <property type="entry name" value="Undecaprenyl diphosphate synthase"/>
    <property type="match status" value="1"/>
</dbReference>
<dbReference type="RefSeq" id="WP_192819539.1">
    <property type="nucleotide sequence ID" value="NZ_CP062310.1"/>
</dbReference>
<comment type="subunit">
    <text evidence="4">Homodimer.</text>
</comment>
<dbReference type="PANTHER" id="PTHR10291:SF43">
    <property type="entry name" value="DEHYDRODOLICHYL DIPHOSPHATE SYNTHASE COMPLEX SUBUNIT DHDDS"/>
    <property type="match status" value="1"/>
</dbReference>
<comment type="caution">
    <text evidence="4">Lacks conserved residue(s) required for the propagation of feature annotation.</text>
</comment>
<dbReference type="PROSITE" id="PS01066">
    <property type="entry name" value="UPP_SYNTHASE"/>
    <property type="match status" value="1"/>
</dbReference>
<feature type="binding site" evidence="4">
    <location>
        <position position="54"/>
    </location>
    <ligand>
        <name>substrate</name>
    </ligand>
</feature>
<dbReference type="FunCoup" id="A0A7L9FIM4">
    <property type="interactions" value="117"/>
</dbReference>
<dbReference type="GeneID" id="59148965"/>
<accession>A0A7L9FIM4</accession>
<dbReference type="HAMAP" id="MF_01139">
    <property type="entry name" value="ISPT"/>
    <property type="match status" value="1"/>
</dbReference>
<feature type="binding site" evidence="4">
    <location>
        <position position="37"/>
    </location>
    <ligand>
        <name>Mg(2+)</name>
        <dbReference type="ChEBI" id="CHEBI:18420"/>
    </ligand>
</feature>
<comment type="cofactor">
    <cofactor evidence="4">
        <name>Mg(2+)</name>
        <dbReference type="ChEBI" id="CHEBI:18420"/>
    </cofactor>
    <text evidence="4">Binds 2 magnesium ions per subunit.</text>
</comment>
<name>A0A7L9FIM4_9CREN</name>
<comment type="function">
    <text evidence="4">Catalyzes the sequential condensation of isopentenyl diphosphate (IPP) with geranylgeranyl diphosphate (GGPP) to yield (2Z,6Z,10Z,14Z,18Z,22Z,26Z,30E,34E,38E)-undecaprenyl diphosphate (tritrans,heptacis-UPP). It is probably the precursor of glycosyl carrier lipids.</text>
</comment>
<feature type="binding site" evidence="4">
    <location>
        <position position="229"/>
    </location>
    <ligand>
        <name>Mg(2+)</name>
        <dbReference type="ChEBI" id="CHEBI:18420"/>
    </ligand>
</feature>
<dbReference type="GO" id="GO:0016094">
    <property type="term" value="P:polyprenol biosynthetic process"/>
    <property type="evidence" value="ECO:0007669"/>
    <property type="project" value="TreeGrafter"/>
</dbReference>
<feature type="binding site" evidence="4">
    <location>
        <begin position="216"/>
        <end position="218"/>
    </location>
    <ligand>
        <name>substrate</name>
    </ligand>
</feature>
<feature type="active site" evidence="4">
    <location>
        <position position="37"/>
    </location>
</feature>
<keyword evidence="2 4" id="KW-0479">Metal-binding</keyword>
<dbReference type="PANTHER" id="PTHR10291">
    <property type="entry name" value="DEHYDRODOLICHYL DIPHOSPHATE SYNTHASE FAMILY MEMBER"/>
    <property type="match status" value="1"/>
</dbReference>
<dbReference type="Pfam" id="PF01255">
    <property type="entry name" value="Prenyltransf"/>
    <property type="match status" value="1"/>
</dbReference>
<dbReference type="KEGG" id="thel:IG193_03675"/>
<dbReference type="NCBIfam" id="TIGR00055">
    <property type="entry name" value="uppS"/>
    <property type="match status" value="1"/>
</dbReference>
<sequence>MWRSLVRALGVYKIYERLLEREVKSGNIPNHVAFILDGNRRWATYRGLPPWLGHRYGAERAEEVLKWCYDLGVKTVTLYVLSTENLQRRSRSEVEEILSLLEEKIKQLKSSRELEKRRVRVKFIGDLSLLPETIVSKIKELENYTSRFSDRFLNIAVAYGGRREIVEAVRQLIKDVKTGKLSEEDVDEEVFQRYLYTGDQPYPDPDLVIRTSGEERISNFLLWQIAYSELVFLDVYWPDFRKIDLLRAIRVYQSRHRRFGK</sequence>
<feature type="binding site" evidence="4">
    <location>
        <position position="210"/>
    </location>
    <ligand>
        <name>substrate</name>
    </ligand>
</feature>
<dbReference type="InterPro" id="IPR001441">
    <property type="entry name" value="UPP_synth-like"/>
</dbReference>
<keyword evidence="7" id="KW-1185">Reference proteome</keyword>
<dbReference type="GO" id="GO:0045547">
    <property type="term" value="F:ditrans,polycis-polyprenyl diphosphate synthase [(2E,6E)-farnesyl diphosphate specific] activity"/>
    <property type="evidence" value="ECO:0007669"/>
    <property type="project" value="TreeGrafter"/>
</dbReference>
<comment type="similarity">
    <text evidence="4">Belongs to the UPP synthase family.</text>
</comment>
<evidence type="ECO:0000256" key="2">
    <source>
        <dbReference type="ARBA" id="ARBA00022723"/>
    </source>
</evidence>
<gene>
    <name evidence="4 6" type="primary">uppS</name>
    <name evidence="6" type="ORF">IG193_03675</name>
</gene>
<dbReference type="AlphaFoldDB" id="A0A7L9FIM4"/>
<feature type="binding site" evidence="4">
    <location>
        <begin position="82"/>
        <end position="84"/>
    </location>
    <ligand>
        <name>substrate</name>
    </ligand>
</feature>
<feature type="binding site" evidence="4">
    <location>
        <position position="89"/>
    </location>
    <ligand>
        <name>substrate</name>
    </ligand>
</feature>
<dbReference type="Proteomes" id="UP000594121">
    <property type="component" value="Chromosome"/>
</dbReference>